<proteinExistence type="predicted"/>
<dbReference type="KEGG" id="lgi:LOTGIDRAFT_197928"/>
<dbReference type="PANTHER" id="PTHR34408">
    <property type="entry name" value="FAMILY PROTEIN, PUTATIVE-RELATED"/>
    <property type="match status" value="1"/>
</dbReference>
<reference evidence="2 3" key="1">
    <citation type="journal article" date="2013" name="Nature">
        <title>Insights into bilaterian evolution from three spiralian genomes.</title>
        <authorList>
            <person name="Simakov O."/>
            <person name="Marletaz F."/>
            <person name="Cho S.J."/>
            <person name="Edsinger-Gonzales E."/>
            <person name="Havlak P."/>
            <person name="Hellsten U."/>
            <person name="Kuo D.H."/>
            <person name="Larsson T."/>
            <person name="Lv J."/>
            <person name="Arendt D."/>
            <person name="Savage R."/>
            <person name="Osoegawa K."/>
            <person name="de Jong P."/>
            <person name="Grimwood J."/>
            <person name="Chapman J.A."/>
            <person name="Shapiro H."/>
            <person name="Aerts A."/>
            <person name="Otillar R.P."/>
            <person name="Terry A.Y."/>
            <person name="Boore J.L."/>
            <person name="Grigoriev I.V."/>
            <person name="Lindberg D.R."/>
            <person name="Seaver E.C."/>
            <person name="Weisblat D.A."/>
            <person name="Putnam N.H."/>
            <person name="Rokhsar D.S."/>
        </authorList>
    </citation>
    <scope>NUCLEOTIDE SEQUENCE [LARGE SCALE GENOMIC DNA]</scope>
</reference>
<feature type="domain" description="SH3b" evidence="1">
    <location>
        <begin position="10"/>
        <end position="79"/>
    </location>
</feature>
<feature type="non-terminal residue" evidence="2">
    <location>
        <position position="1"/>
    </location>
</feature>
<dbReference type="EMBL" id="KB203888">
    <property type="protein sequence ID" value="ESO82488.1"/>
    <property type="molecule type" value="Genomic_DNA"/>
</dbReference>
<dbReference type="PROSITE" id="PS51781">
    <property type="entry name" value="SH3B"/>
    <property type="match status" value="1"/>
</dbReference>
<dbReference type="Gene3D" id="2.30.30.40">
    <property type="entry name" value="SH3 Domains"/>
    <property type="match status" value="2"/>
</dbReference>
<feature type="non-terminal residue" evidence="2">
    <location>
        <position position="158"/>
    </location>
</feature>
<protein>
    <recommendedName>
        <fullName evidence="1">SH3b domain-containing protein</fullName>
    </recommendedName>
</protein>
<gene>
    <name evidence="2" type="ORF">LOTGIDRAFT_197928</name>
</gene>
<dbReference type="Pfam" id="PF08239">
    <property type="entry name" value="SH3_3"/>
    <property type="match status" value="2"/>
</dbReference>
<dbReference type="HOGENOM" id="CLU_1673642_0_0_1"/>
<dbReference type="InterPro" id="IPR003646">
    <property type="entry name" value="SH3-like_bac-type"/>
</dbReference>
<dbReference type="Proteomes" id="UP000030746">
    <property type="component" value="Unassembled WGS sequence"/>
</dbReference>
<name>V3YWS3_LOTGI</name>
<evidence type="ECO:0000313" key="3">
    <source>
        <dbReference type="Proteomes" id="UP000030746"/>
    </source>
</evidence>
<accession>V3YWS3</accession>
<evidence type="ECO:0000259" key="1">
    <source>
        <dbReference type="PROSITE" id="PS51781"/>
    </source>
</evidence>
<dbReference type="STRING" id="225164.V3YWS3"/>
<dbReference type="SMART" id="SM00287">
    <property type="entry name" value="SH3b"/>
    <property type="match status" value="2"/>
</dbReference>
<dbReference type="AlphaFoldDB" id="V3YWS3"/>
<organism evidence="2 3">
    <name type="scientific">Lottia gigantea</name>
    <name type="common">Giant owl limpet</name>
    <dbReference type="NCBI Taxonomy" id="225164"/>
    <lineage>
        <taxon>Eukaryota</taxon>
        <taxon>Metazoa</taxon>
        <taxon>Spiralia</taxon>
        <taxon>Lophotrochozoa</taxon>
        <taxon>Mollusca</taxon>
        <taxon>Gastropoda</taxon>
        <taxon>Patellogastropoda</taxon>
        <taxon>Lottioidea</taxon>
        <taxon>Lottiidae</taxon>
        <taxon>Lottia</taxon>
    </lineage>
</organism>
<dbReference type="PANTHER" id="PTHR34408:SF1">
    <property type="entry name" value="GLYCOSYL HYDROLASE FAMILY 19 DOMAIN-CONTAINING PROTEIN HI_1415"/>
    <property type="match status" value="1"/>
</dbReference>
<sequence length="158" mass="16894">LVLLQYVIEVNSATCACATLQVHVRSGAGTKYPILGSLAQSKCLTYEGNQVTANGYKWAHVTYNGKTGYVATNWLHFKTCSVTTQCACTTTSLHVRSGSSTSHSIIGTLQPGHCAPFLGDKVTNGGLEWAHLDFDHTNGWAAAKYLTFKNGCSSSTNT</sequence>
<dbReference type="GeneID" id="20245279"/>
<dbReference type="InterPro" id="IPR052354">
    <property type="entry name" value="Cell_Wall_Dynamics_Protein"/>
</dbReference>
<evidence type="ECO:0000313" key="2">
    <source>
        <dbReference type="EMBL" id="ESO82488.1"/>
    </source>
</evidence>
<dbReference type="CTD" id="20245279"/>
<dbReference type="RefSeq" id="XP_009066840.1">
    <property type="nucleotide sequence ID" value="XM_009068592.1"/>
</dbReference>
<keyword evidence="3" id="KW-1185">Reference proteome</keyword>